<comment type="caution">
    <text evidence="3">The sequence shown here is derived from an EMBL/GenBank/DDBJ whole genome shotgun (WGS) entry which is preliminary data.</text>
</comment>
<keyword evidence="2" id="KW-0175">Coiled coil</keyword>
<dbReference type="Proteomes" id="UP001247542">
    <property type="component" value="Unassembled WGS sequence"/>
</dbReference>
<protein>
    <submittedName>
        <fullName evidence="3">DUF881 domain-containing protein</fullName>
    </submittedName>
</protein>
<sequence>MAKRRLRDLLYTSISPTHVVIALLCLLLGFALVTQLKVRRSDPLEGLSEEELVTLLDQLGSSEEQLRSERGDLQAQLRRLESAQSQAEVARETAQKEQTVAEILSGRKPVEGPGIRMTIYPDEPLRATLFVTVLGELRNAGAEAIELNGNRINASSFITMRGGNIAVSGKELEPPYEWAVIGNADTIAPALEIAGGAASQLRGFGARVDITKVADLVIRSTVAPVDYEHAQVVP</sequence>
<comment type="similarity">
    <text evidence="1">Belongs to the UPF0749 family.</text>
</comment>
<dbReference type="PANTHER" id="PTHR37313">
    <property type="entry name" value="UPF0749 PROTEIN RV1825"/>
    <property type="match status" value="1"/>
</dbReference>
<evidence type="ECO:0000256" key="2">
    <source>
        <dbReference type="SAM" id="Coils"/>
    </source>
</evidence>
<proteinExistence type="inferred from homology"/>
<organism evidence="3 4">
    <name type="scientific">Gleimia hominis</name>
    <dbReference type="NCBI Taxonomy" id="595468"/>
    <lineage>
        <taxon>Bacteria</taxon>
        <taxon>Bacillati</taxon>
        <taxon>Actinomycetota</taxon>
        <taxon>Actinomycetes</taxon>
        <taxon>Actinomycetales</taxon>
        <taxon>Actinomycetaceae</taxon>
        <taxon>Gleimia</taxon>
    </lineage>
</organism>
<dbReference type="RefSeq" id="WP_313273361.1">
    <property type="nucleotide sequence ID" value="NZ_JASXSX010000001.1"/>
</dbReference>
<evidence type="ECO:0000256" key="1">
    <source>
        <dbReference type="ARBA" id="ARBA00009108"/>
    </source>
</evidence>
<reference evidence="3 4" key="1">
    <citation type="submission" date="2023-06" db="EMBL/GenBank/DDBJ databases">
        <title>Draft genome sequence of Gleimia hominis type strain CCUG 57540T.</title>
        <authorList>
            <person name="Salva-Serra F."/>
            <person name="Cardew S."/>
            <person name="Jensie Markopoulos S."/>
            <person name="Ohlen M."/>
            <person name="Inganas E."/>
            <person name="Svensson-Stadler L."/>
            <person name="Moore E.R.B."/>
        </authorList>
    </citation>
    <scope>NUCLEOTIDE SEQUENCE [LARGE SCALE GENOMIC DNA]</scope>
    <source>
        <strain evidence="3 4">CCUG 57540</strain>
    </source>
</reference>
<name>A0ABU3IDR0_9ACTO</name>
<dbReference type="Pfam" id="PF05949">
    <property type="entry name" value="DUF881"/>
    <property type="match status" value="1"/>
</dbReference>
<keyword evidence="4" id="KW-1185">Reference proteome</keyword>
<evidence type="ECO:0000313" key="3">
    <source>
        <dbReference type="EMBL" id="MDT3767632.1"/>
    </source>
</evidence>
<accession>A0ABU3IDR0</accession>
<dbReference type="EMBL" id="JASXSX010000001">
    <property type="protein sequence ID" value="MDT3767632.1"/>
    <property type="molecule type" value="Genomic_DNA"/>
</dbReference>
<dbReference type="PANTHER" id="PTHR37313:SF2">
    <property type="entry name" value="UPF0749 PROTEIN YLXX"/>
    <property type="match status" value="1"/>
</dbReference>
<dbReference type="InterPro" id="IPR010273">
    <property type="entry name" value="DUF881"/>
</dbReference>
<dbReference type="Gene3D" id="3.30.70.1880">
    <property type="entry name" value="Protein of unknown function DUF881"/>
    <property type="match status" value="1"/>
</dbReference>
<evidence type="ECO:0000313" key="4">
    <source>
        <dbReference type="Proteomes" id="UP001247542"/>
    </source>
</evidence>
<gene>
    <name evidence="3" type="ORF">QS713_06090</name>
</gene>
<feature type="coiled-coil region" evidence="2">
    <location>
        <begin position="63"/>
        <end position="100"/>
    </location>
</feature>